<reference evidence="1 2" key="2">
    <citation type="submission" date="2020-06" db="EMBL/GenBank/DDBJ databases">
        <title>Complete Genome Sequence of Clostridium muelleri sp. nov. P21T, an Acid-Alcohol Producing Acetogen Isolated from Old Hay.</title>
        <authorList>
            <person name="Duncan K.E."/>
            <person name="Tanner R.S."/>
        </authorList>
    </citation>
    <scope>NUCLEOTIDE SEQUENCE [LARGE SCALE GENOMIC DNA]</scope>
    <source>
        <strain evidence="1 2">P21</strain>
    </source>
</reference>
<comment type="caution">
    <text evidence="1">The sequence shown here is derived from an EMBL/GenBank/DDBJ whole genome shotgun (WGS) entry which is preliminary data.</text>
</comment>
<accession>A0A7Y0EHJ2</accession>
<dbReference type="AlphaFoldDB" id="A0A7Y0EHJ2"/>
<dbReference type="RefSeq" id="WP_169298175.1">
    <property type="nucleotide sequence ID" value="NZ_JABBNI010000024.1"/>
</dbReference>
<gene>
    <name evidence="1" type="ORF">HBE96_13010</name>
</gene>
<organism evidence="1 2">
    <name type="scientific">Clostridium muellerianum</name>
    <dbReference type="NCBI Taxonomy" id="2716538"/>
    <lineage>
        <taxon>Bacteria</taxon>
        <taxon>Bacillati</taxon>
        <taxon>Bacillota</taxon>
        <taxon>Clostridia</taxon>
        <taxon>Eubacteriales</taxon>
        <taxon>Clostridiaceae</taxon>
        <taxon>Clostridium</taxon>
    </lineage>
</organism>
<evidence type="ECO:0000313" key="2">
    <source>
        <dbReference type="Proteomes" id="UP000537131"/>
    </source>
</evidence>
<sequence>MGKIIEFKNFKNNAYKGDINDPSEDEKLYIRKEINIKLDEIDYLLNCVYKQMLINNKLIIDAENNCNFSKLTYLKDFNDKLEDIMYFLTNSSYQDPIIIKINFIELKYLLGTLQLELELLDNSKKLSSSSYSPVSLENLYNRLLPIYKTWEKEITKE</sequence>
<dbReference type="Proteomes" id="UP000537131">
    <property type="component" value="Unassembled WGS sequence"/>
</dbReference>
<evidence type="ECO:0000313" key="1">
    <source>
        <dbReference type="EMBL" id="NMM63578.1"/>
    </source>
</evidence>
<keyword evidence="2" id="KW-1185">Reference proteome</keyword>
<proteinExistence type="predicted"/>
<name>A0A7Y0EHJ2_9CLOT</name>
<dbReference type="EMBL" id="JABBNI010000024">
    <property type="protein sequence ID" value="NMM63578.1"/>
    <property type="molecule type" value="Genomic_DNA"/>
</dbReference>
<protein>
    <submittedName>
        <fullName evidence="1">Uncharacterized protein</fullName>
    </submittedName>
</protein>
<reference evidence="1 2" key="1">
    <citation type="submission" date="2020-04" db="EMBL/GenBank/DDBJ databases">
        <authorList>
            <person name="Doyle D.A."/>
        </authorList>
    </citation>
    <scope>NUCLEOTIDE SEQUENCE [LARGE SCALE GENOMIC DNA]</scope>
    <source>
        <strain evidence="1 2">P21</strain>
    </source>
</reference>